<dbReference type="Proteomes" id="UP000318717">
    <property type="component" value="Unassembled WGS sequence"/>
</dbReference>
<gene>
    <name evidence="6" type="ORF">VIN01S_08850</name>
</gene>
<dbReference type="Gene3D" id="2.60.120.10">
    <property type="entry name" value="Jelly Rolls"/>
    <property type="match status" value="1"/>
</dbReference>
<dbReference type="PANTHER" id="PTHR43065:SF48">
    <property type="entry name" value="HISTIDINE KINASE"/>
    <property type="match status" value="1"/>
</dbReference>
<evidence type="ECO:0000256" key="3">
    <source>
        <dbReference type="ARBA" id="ARBA00022553"/>
    </source>
</evidence>
<evidence type="ECO:0000313" key="6">
    <source>
        <dbReference type="EMBL" id="GEA50081.1"/>
    </source>
</evidence>
<feature type="domain" description="Histidine kinase" evidence="5">
    <location>
        <begin position="463"/>
        <end position="632"/>
    </location>
</feature>
<dbReference type="SUPFAM" id="SSF55874">
    <property type="entry name" value="ATPase domain of HSP90 chaperone/DNA topoisomerase II/histidine kinase"/>
    <property type="match status" value="1"/>
</dbReference>
<dbReference type="CDD" id="cd00082">
    <property type="entry name" value="HisKA"/>
    <property type="match status" value="1"/>
</dbReference>
<dbReference type="Gene3D" id="1.10.287.130">
    <property type="match status" value="1"/>
</dbReference>
<comment type="caution">
    <text evidence="6">The sequence shown here is derived from an EMBL/GenBank/DDBJ whole genome shotgun (WGS) entry which is preliminary data.</text>
</comment>
<dbReference type="SUPFAM" id="SSF47384">
    <property type="entry name" value="Homodimeric domain of signal transducing histidine kinase"/>
    <property type="match status" value="1"/>
</dbReference>
<dbReference type="EMBL" id="BJLF01000003">
    <property type="protein sequence ID" value="GEA50081.1"/>
    <property type="molecule type" value="Genomic_DNA"/>
</dbReference>
<dbReference type="PROSITE" id="PS50042">
    <property type="entry name" value="CNMP_BINDING_3"/>
    <property type="match status" value="1"/>
</dbReference>
<comment type="catalytic activity">
    <reaction evidence="1">
        <text>ATP + protein L-histidine = ADP + protein N-phospho-L-histidine.</text>
        <dbReference type="EC" id="2.7.13.3"/>
    </reaction>
</comment>
<evidence type="ECO:0000256" key="1">
    <source>
        <dbReference type="ARBA" id="ARBA00000085"/>
    </source>
</evidence>
<dbReference type="Pfam" id="PF00027">
    <property type="entry name" value="cNMP_binding"/>
    <property type="match status" value="1"/>
</dbReference>
<organism evidence="6 7">
    <name type="scientific">Vibrio inusitatus NBRC 102082</name>
    <dbReference type="NCBI Taxonomy" id="1219070"/>
    <lineage>
        <taxon>Bacteria</taxon>
        <taxon>Pseudomonadati</taxon>
        <taxon>Pseudomonadota</taxon>
        <taxon>Gammaproteobacteria</taxon>
        <taxon>Vibrionales</taxon>
        <taxon>Vibrionaceae</taxon>
        <taxon>Vibrio</taxon>
    </lineage>
</organism>
<dbReference type="GO" id="GO:0000155">
    <property type="term" value="F:phosphorelay sensor kinase activity"/>
    <property type="evidence" value="ECO:0007669"/>
    <property type="project" value="InterPro"/>
</dbReference>
<evidence type="ECO:0000259" key="5">
    <source>
        <dbReference type="PROSITE" id="PS50109"/>
    </source>
</evidence>
<dbReference type="PROSITE" id="PS50109">
    <property type="entry name" value="HIS_KIN"/>
    <property type="match status" value="1"/>
</dbReference>
<keyword evidence="7" id="KW-1185">Reference proteome</keyword>
<dbReference type="SMART" id="SM00387">
    <property type="entry name" value="HATPase_c"/>
    <property type="match status" value="1"/>
</dbReference>
<dbReference type="CDD" id="cd00038">
    <property type="entry name" value="CAP_ED"/>
    <property type="match status" value="1"/>
</dbReference>
<dbReference type="InterPro" id="IPR014710">
    <property type="entry name" value="RmlC-like_jellyroll"/>
</dbReference>
<dbReference type="EC" id="2.7.13.3" evidence="2"/>
<dbReference type="RefSeq" id="WP_141344470.1">
    <property type="nucleotide sequence ID" value="NZ_BJLF01000003.1"/>
</dbReference>
<protein>
    <recommendedName>
        <fullName evidence="2">histidine kinase</fullName>
        <ecNumber evidence="2">2.7.13.3</ecNumber>
    </recommendedName>
</protein>
<feature type="domain" description="Cyclic nucleotide-binding" evidence="4">
    <location>
        <begin position="200"/>
        <end position="301"/>
    </location>
</feature>
<name>A0A4Y3HSZ7_9VIBR</name>
<keyword evidence="3" id="KW-0597">Phosphoprotein</keyword>
<dbReference type="SMART" id="SM00100">
    <property type="entry name" value="cNMP"/>
    <property type="match status" value="1"/>
</dbReference>
<dbReference type="InterPro" id="IPR000595">
    <property type="entry name" value="cNMP-bd_dom"/>
</dbReference>
<dbReference type="PRINTS" id="PR00344">
    <property type="entry name" value="BCTRLSENSOR"/>
</dbReference>
<evidence type="ECO:0000313" key="7">
    <source>
        <dbReference type="Proteomes" id="UP000318717"/>
    </source>
</evidence>
<dbReference type="Pfam" id="PF02518">
    <property type="entry name" value="HATPase_c"/>
    <property type="match status" value="1"/>
</dbReference>
<dbReference type="InterPro" id="IPR018490">
    <property type="entry name" value="cNMP-bd_dom_sf"/>
</dbReference>
<sequence length="635" mass="71977">MTQYCVLTIEDDPRSLSILKLALNPYERKFRPLFAKNVREAYACLEEIRLERQELAMVIATESFNTSASQLLVDLEPHYPNCRKILTCDVNQLASVITAVNEGRLDHCFTHPLQLENTTQAIKKELTEFILDQPKIDWLPYGSVLDSQKIIRAHIDKRIHAYRSDFIRDYHSISDDELSEKVCNALEAFFAKSDESRAIRRYSPSHLLTKEGEPNQYLWFITKGEVALYKRDEHGKRREVVRHGKGAIIGGMSFVTGEKSFSTALTLSQTHVIKLSKTTFTEVMHSNSALLPLFTNLLLRHFNRRLQRSIHTKLQLQHTFESLEAAQSQLVENEKMVVLGQLVAGVAHELNNPIAAILRSSDTLIHEISQDTEGFNPTSKSLGKHVLERALRSNPISTSELRHKSKSIANKLQTKQQAKLIVNMGLEQHLDRILAHQDVDEVLDQLEHYYTAGTTLRSINVCSQRIADMVKSLKSYARSDEESTQKVDIHEGIEDTLVIFENRLKNISVERDYHPIAETFCRPIALQQVWTNLISNALDAMDNNGQLSIHTTLDANEQEIEIVFQDNGSGIDPEQLEHIFELNFTTKKQGDFGLGIGLSVCQQIVHQHQGTISVASTIGVGTQMVVRLPFKPQST</sequence>
<dbReference type="InterPro" id="IPR003594">
    <property type="entry name" value="HATPase_dom"/>
</dbReference>
<proteinExistence type="predicted"/>
<dbReference type="InterPro" id="IPR004358">
    <property type="entry name" value="Sig_transdc_His_kin-like_C"/>
</dbReference>
<dbReference type="InterPro" id="IPR036097">
    <property type="entry name" value="HisK_dim/P_sf"/>
</dbReference>
<dbReference type="InterPro" id="IPR036890">
    <property type="entry name" value="HATPase_C_sf"/>
</dbReference>
<dbReference type="InterPro" id="IPR005467">
    <property type="entry name" value="His_kinase_dom"/>
</dbReference>
<reference evidence="6 7" key="1">
    <citation type="submission" date="2019-06" db="EMBL/GenBank/DDBJ databases">
        <title>Whole genome shotgun sequence of Vibrio inusitatus NBRC 102082.</title>
        <authorList>
            <person name="Hosoyama A."/>
            <person name="Uohara A."/>
            <person name="Ohji S."/>
            <person name="Ichikawa N."/>
        </authorList>
    </citation>
    <scope>NUCLEOTIDE SEQUENCE [LARGE SCALE GENOMIC DNA]</scope>
    <source>
        <strain evidence="6 7">NBRC 102082</strain>
    </source>
</reference>
<dbReference type="PANTHER" id="PTHR43065">
    <property type="entry name" value="SENSOR HISTIDINE KINASE"/>
    <property type="match status" value="1"/>
</dbReference>
<accession>A0A4Y3HSZ7</accession>
<evidence type="ECO:0000256" key="2">
    <source>
        <dbReference type="ARBA" id="ARBA00012438"/>
    </source>
</evidence>
<dbReference type="InterPro" id="IPR003661">
    <property type="entry name" value="HisK_dim/P_dom"/>
</dbReference>
<dbReference type="AlphaFoldDB" id="A0A4Y3HSZ7"/>
<evidence type="ECO:0000259" key="4">
    <source>
        <dbReference type="PROSITE" id="PS50042"/>
    </source>
</evidence>
<dbReference type="SUPFAM" id="SSF51206">
    <property type="entry name" value="cAMP-binding domain-like"/>
    <property type="match status" value="1"/>
</dbReference>
<dbReference type="OrthoDB" id="9772100at2"/>
<dbReference type="Gene3D" id="3.30.565.10">
    <property type="entry name" value="Histidine kinase-like ATPase, C-terminal domain"/>
    <property type="match status" value="1"/>
</dbReference>